<organism evidence="2 3">
    <name type="scientific">Papiliotrema laurentii</name>
    <name type="common">Cryptococcus laurentii</name>
    <dbReference type="NCBI Taxonomy" id="5418"/>
    <lineage>
        <taxon>Eukaryota</taxon>
        <taxon>Fungi</taxon>
        <taxon>Dikarya</taxon>
        <taxon>Basidiomycota</taxon>
        <taxon>Agaricomycotina</taxon>
        <taxon>Tremellomycetes</taxon>
        <taxon>Tremellales</taxon>
        <taxon>Rhynchogastremaceae</taxon>
        <taxon>Papiliotrema</taxon>
    </lineage>
</organism>
<dbReference type="Proteomes" id="UP001182556">
    <property type="component" value="Unassembled WGS sequence"/>
</dbReference>
<dbReference type="AlphaFoldDB" id="A0AAD9FX16"/>
<accession>A0AAD9FX16</accession>
<sequence length="285" mass="30860">MILDVSAHYSSRYLDEVDAFASSLFNDDRGKLEEIRTLSNQLRTTRDTYPGPPSGAQDQHTMSVSDPGTRKYSPIRHIVPPLKEELASSTVSMDSRSQRTEEQMRGSQRDTTHPVPDEASDRSSRYQYGVRDPNAPASLSGSICSLVRPCSDESIQELAEALLWDSGTLQGPLGQGPNGTSPSSSIMVVGSEVDEDDESLVSFDTCHFCKDPGDVVTVSLLPDPTKTRNFCKATHAQIAMKLRVLLGVTGDNVGASSNDVQAEPDWVAIILPPSPGSLTESCVFL</sequence>
<evidence type="ECO:0000313" key="3">
    <source>
        <dbReference type="Proteomes" id="UP001182556"/>
    </source>
</evidence>
<reference evidence="2" key="1">
    <citation type="submission" date="2023-02" db="EMBL/GenBank/DDBJ databases">
        <title>Identification and recombinant expression of a fungal hydrolase from Papiliotrema laurentii that hydrolyzes apple cutin and clears colloidal polyester polyurethane.</title>
        <authorList>
            <consortium name="DOE Joint Genome Institute"/>
            <person name="Roman V.A."/>
            <person name="Bojanowski C."/>
            <person name="Crable B.R."/>
            <person name="Wagner D.N."/>
            <person name="Hung C.S."/>
            <person name="Nadeau L.J."/>
            <person name="Schratz L."/>
            <person name="Haridas S."/>
            <person name="Pangilinan J."/>
            <person name="Lipzen A."/>
            <person name="Na H."/>
            <person name="Yan M."/>
            <person name="Ng V."/>
            <person name="Grigoriev I.V."/>
            <person name="Spatafora J.W."/>
            <person name="Barlow D."/>
            <person name="Biffinger J."/>
            <person name="Kelley-Loughnane N."/>
            <person name="Varaljay V.A."/>
            <person name="Crookes-Goodson W.J."/>
        </authorList>
    </citation>
    <scope>NUCLEOTIDE SEQUENCE</scope>
    <source>
        <strain evidence="2">5307AH</strain>
    </source>
</reference>
<feature type="compositionally biased region" description="Basic and acidic residues" evidence="1">
    <location>
        <begin position="96"/>
        <end position="124"/>
    </location>
</feature>
<name>A0AAD9FX16_PAPLA</name>
<proteinExistence type="predicted"/>
<protein>
    <submittedName>
        <fullName evidence="2">Uncharacterized protein</fullName>
    </submittedName>
</protein>
<feature type="compositionally biased region" description="Polar residues" evidence="1">
    <location>
        <begin position="56"/>
        <end position="66"/>
    </location>
</feature>
<dbReference type="EMBL" id="JAODAN010000001">
    <property type="protein sequence ID" value="KAK1927568.1"/>
    <property type="molecule type" value="Genomic_DNA"/>
</dbReference>
<comment type="caution">
    <text evidence="2">The sequence shown here is derived from an EMBL/GenBank/DDBJ whole genome shotgun (WGS) entry which is preliminary data.</text>
</comment>
<keyword evidence="3" id="KW-1185">Reference proteome</keyword>
<feature type="region of interest" description="Disordered" evidence="1">
    <location>
        <begin position="41"/>
        <end position="134"/>
    </location>
</feature>
<evidence type="ECO:0000256" key="1">
    <source>
        <dbReference type="SAM" id="MobiDB-lite"/>
    </source>
</evidence>
<gene>
    <name evidence="2" type="ORF">DB88DRAFT_470202</name>
</gene>
<evidence type="ECO:0000313" key="2">
    <source>
        <dbReference type="EMBL" id="KAK1927568.1"/>
    </source>
</evidence>